<evidence type="ECO:0000313" key="1">
    <source>
        <dbReference type="EMBL" id="KAJ9060005.1"/>
    </source>
</evidence>
<comment type="caution">
    <text evidence="1">The sequence shown here is derived from an EMBL/GenBank/DDBJ whole genome shotgun (WGS) entry which is preliminary data.</text>
</comment>
<sequence length="118" mass="13240">MASSGDASPHVKEEGCWTGREGEPQTKYVTLIAHLNQDIDKIIHNNKAFDLDLQEISKLTKSMDECFFPLIVQVQELSSQISRVCVTAAVKQLWIDDTLEWLPSLEISGSNRQLLSLP</sequence>
<protein>
    <submittedName>
        <fullName evidence="1">Uncharacterized protein</fullName>
    </submittedName>
</protein>
<gene>
    <name evidence="1" type="ORF">DSO57_1035481</name>
</gene>
<evidence type="ECO:0000313" key="2">
    <source>
        <dbReference type="Proteomes" id="UP001165960"/>
    </source>
</evidence>
<reference evidence="1" key="1">
    <citation type="submission" date="2022-04" db="EMBL/GenBank/DDBJ databases">
        <title>Genome of the entomopathogenic fungus Entomophthora muscae.</title>
        <authorList>
            <person name="Elya C."/>
            <person name="Lovett B.R."/>
            <person name="Lee E."/>
            <person name="Macias A.M."/>
            <person name="Hajek A.E."/>
            <person name="De Bivort B.L."/>
            <person name="Kasson M.T."/>
            <person name="De Fine Licht H.H."/>
            <person name="Stajich J.E."/>
        </authorList>
    </citation>
    <scope>NUCLEOTIDE SEQUENCE</scope>
    <source>
        <strain evidence="1">Berkeley</strain>
    </source>
</reference>
<proteinExistence type="predicted"/>
<dbReference type="EMBL" id="QTSX02005285">
    <property type="protein sequence ID" value="KAJ9060005.1"/>
    <property type="molecule type" value="Genomic_DNA"/>
</dbReference>
<dbReference type="Proteomes" id="UP001165960">
    <property type="component" value="Unassembled WGS sequence"/>
</dbReference>
<organism evidence="1 2">
    <name type="scientific">Entomophthora muscae</name>
    <dbReference type="NCBI Taxonomy" id="34485"/>
    <lineage>
        <taxon>Eukaryota</taxon>
        <taxon>Fungi</taxon>
        <taxon>Fungi incertae sedis</taxon>
        <taxon>Zoopagomycota</taxon>
        <taxon>Entomophthoromycotina</taxon>
        <taxon>Entomophthoromycetes</taxon>
        <taxon>Entomophthorales</taxon>
        <taxon>Entomophthoraceae</taxon>
        <taxon>Entomophthora</taxon>
    </lineage>
</organism>
<accession>A0ACC2SCF5</accession>
<name>A0ACC2SCF5_9FUNG</name>
<keyword evidence="2" id="KW-1185">Reference proteome</keyword>